<reference evidence="2 3" key="1">
    <citation type="submission" date="2023-09" db="EMBL/GenBank/DDBJ databases">
        <authorList>
            <person name="Rey-Velasco X."/>
        </authorList>
    </citation>
    <scope>NUCLEOTIDE SEQUENCE [LARGE SCALE GENOMIC DNA]</scope>
    <source>
        <strain evidence="2 3">F260</strain>
    </source>
</reference>
<name>A0ABU3CGR3_9FLAO</name>
<dbReference type="Pfam" id="PF22322">
    <property type="entry name" value="DUF6973"/>
    <property type="match status" value="1"/>
</dbReference>
<keyword evidence="3" id="KW-1185">Reference proteome</keyword>
<dbReference type="EMBL" id="JAVRHO010000003">
    <property type="protein sequence ID" value="MDT0645544.1"/>
    <property type="molecule type" value="Genomic_DNA"/>
</dbReference>
<evidence type="ECO:0000259" key="1">
    <source>
        <dbReference type="Pfam" id="PF22322"/>
    </source>
</evidence>
<evidence type="ECO:0000313" key="2">
    <source>
        <dbReference type="EMBL" id="MDT0645544.1"/>
    </source>
</evidence>
<dbReference type="InterPro" id="IPR054246">
    <property type="entry name" value="DUF6973"/>
</dbReference>
<organism evidence="2 3">
    <name type="scientific">Autumnicola lenta</name>
    <dbReference type="NCBI Taxonomy" id="3075593"/>
    <lineage>
        <taxon>Bacteria</taxon>
        <taxon>Pseudomonadati</taxon>
        <taxon>Bacteroidota</taxon>
        <taxon>Flavobacteriia</taxon>
        <taxon>Flavobacteriales</taxon>
        <taxon>Flavobacteriaceae</taxon>
        <taxon>Autumnicola</taxon>
    </lineage>
</organism>
<dbReference type="Proteomes" id="UP001245285">
    <property type="component" value="Unassembled WGS sequence"/>
</dbReference>
<gene>
    <name evidence="2" type="ORF">RM545_02475</name>
</gene>
<protein>
    <recommendedName>
        <fullName evidence="1">DUF6973 domain-containing protein</fullName>
    </recommendedName>
</protein>
<evidence type="ECO:0000313" key="3">
    <source>
        <dbReference type="Proteomes" id="UP001245285"/>
    </source>
</evidence>
<sequence length="165" mass="19207">MAISARLRKMDFRGVWLLVRLSVSNPRFAFATYKATKETLKTCNGLFGERHHKNGKANAFRHALWNYLISENCYKISGSSEKSRFWSKKVTDLHEKLSPNEELEREMDLHNNEVGRKLFKKYAGSKMAIIDLLKGMMDTARQIEKPEELQKAKNKLVFIEITIKK</sequence>
<feature type="domain" description="DUF6973" evidence="1">
    <location>
        <begin position="21"/>
        <end position="140"/>
    </location>
</feature>
<accession>A0ABU3CGR3</accession>
<dbReference type="RefSeq" id="WP_311493737.1">
    <property type="nucleotide sequence ID" value="NZ_JAVRHO010000003.1"/>
</dbReference>
<proteinExistence type="predicted"/>
<comment type="caution">
    <text evidence="2">The sequence shown here is derived from an EMBL/GenBank/DDBJ whole genome shotgun (WGS) entry which is preliminary data.</text>
</comment>